<gene>
    <name evidence="3" type="ORF">F7732_13370</name>
</gene>
<organism evidence="3 4">
    <name type="scientific">Bacillus mesophilum</name>
    <dbReference type="NCBI Taxonomy" id="1071718"/>
    <lineage>
        <taxon>Bacteria</taxon>
        <taxon>Bacillati</taxon>
        <taxon>Bacillota</taxon>
        <taxon>Bacilli</taxon>
        <taxon>Bacillales</taxon>
        <taxon>Bacillaceae</taxon>
        <taxon>Bacillus</taxon>
    </lineage>
</organism>
<dbReference type="SUPFAM" id="SSF52540">
    <property type="entry name" value="P-loop containing nucleoside triphosphate hydrolases"/>
    <property type="match status" value="1"/>
</dbReference>
<dbReference type="EMBL" id="WBOT01000004">
    <property type="protein sequence ID" value="KAB2331664.1"/>
    <property type="molecule type" value="Genomic_DNA"/>
</dbReference>
<sequence>MIKDTRYIAEKGGRNVTILSFNNIEKHDGHTIVFPSFQLSIESGEIVGLMTSINVRTVLLEMLRRKIPVPDQAIAIDGKSIQQLGKSYYQRVGILSIDDGLYERLTVKESLLFYHRLFDSKLPIDGILQLTQLEAKRNVRISKLTFSEKRRVHYAQLLLSNPDIYILEEADQNVDLETKRVLMKVVQELQKNKKAVFVLTSNMDSALAVTNTIYRLDEHGLHKLDVMPQEMEPEDAAVEEEPIVQPVRFEKIPTKVNEKIILFDPPEIDYIESSEGSSQLYIKGDMYQSMFTLNELEQRLLPYGFYRCHRSYIVNLQKVREVITWTRNSYSLVLHDQSSIPLSKTKMAELKEMLGLK</sequence>
<evidence type="ECO:0000313" key="3">
    <source>
        <dbReference type="EMBL" id="KAB2331664.1"/>
    </source>
</evidence>
<feature type="domain" description="HTH LytTR-type" evidence="2">
    <location>
        <begin position="252"/>
        <end position="356"/>
    </location>
</feature>
<proteinExistence type="predicted"/>
<reference evidence="3 4" key="1">
    <citation type="journal article" date="2014" name="Arch. Microbiol.">
        <title>Bacillus mesophilum sp. nov., strain IITR-54T, a novel 4-chlorobiphenyl dechlorinating bacterium.</title>
        <authorList>
            <person name="Manickam N."/>
            <person name="Singh N.K."/>
            <person name="Bajaj A."/>
            <person name="Kumar R.M."/>
            <person name="Kaur G."/>
            <person name="Kaur N."/>
            <person name="Bala M."/>
            <person name="Kumar A."/>
            <person name="Mayilraj S."/>
        </authorList>
    </citation>
    <scope>NUCLEOTIDE SEQUENCE [LARGE SCALE GENOMIC DNA]</scope>
    <source>
        <strain evidence="3 4">IITR-54</strain>
    </source>
</reference>
<feature type="domain" description="ABC transporter" evidence="1">
    <location>
        <begin position="19"/>
        <end position="243"/>
    </location>
</feature>
<dbReference type="OrthoDB" id="9809318at2"/>
<dbReference type="AlphaFoldDB" id="A0A7V7UUI0"/>
<keyword evidence="3" id="KW-0547">Nucleotide-binding</keyword>
<dbReference type="PANTHER" id="PTHR43038">
    <property type="entry name" value="ATP-BINDING CASSETTE, SUB-FAMILY H, MEMBER 1"/>
    <property type="match status" value="1"/>
</dbReference>
<dbReference type="InterPro" id="IPR007492">
    <property type="entry name" value="LytTR_DNA-bd_dom"/>
</dbReference>
<dbReference type="Proteomes" id="UP000441354">
    <property type="component" value="Unassembled WGS sequence"/>
</dbReference>
<evidence type="ECO:0000259" key="2">
    <source>
        <dbReference type="PROSITE" id="PS50930"/>
    </source>
</evidence>
<dbReference type="Pfam" id="PF00005">
    <property type="entry name" value="ABC_tran"/>
    <property type="match status" value="1"/>
</dbReference>
<comment type="caution">
    <text evidence="3">The sequence shown here is derived from an EMBL/GenBank/DDBJ whole genome shotgun (WGS) entry which is preliminary data.</text>
</comment>
<keyword evidence="3" id="KW-0067">ATP-binding</keyword>
<dbReference type="InterPro" id="IPR027417">
    <property type="entry name" value="P-loop_NTPase"/>
</dbReference>
<dbReference type="GO" id="GO:0005524">
    <property type="term" value="F:ATP binding"/>
    <property type="evidence" value="ECO:0007669"/>
    <property type="project" value="UniProtKB-KW"/>
</dbReference>
<dbReference type="SMART" id="SM00850">
    <property type="entry name" value="LytTR"/>
    <property type="match status" value="1"/>
</dbReference>
<dbReference type="Gene3D" id="2.40.50.1020">
    <property type="entry name" value="LytTr DNA-binding domain"/>
    <property type="match status" value="1"/>
</dbReference>
<dbReference type="Pfam" id="PF04397">
    <property type="entry name" value="LytTR"/>
    <property type="match status" value="1"/>
</dbReference>
<dbReference type="GO" id="GO:0016887">
    <property type="term" value="F:ATP hydrolysis activity"/>
    <property type="evidence" value="ECO:0007669"/>
    <property type="project" value="InterPro"/>
</dbReference>
<dbReference type="InterPro" id="IPR012046">
    <property type="entry name" value="LytTR_ABC"/>
</dbReference>
<dbReference type="PROSITE" id="PS50930">
    <property type="entry name" value="HTH_LYTTR"/>
    <property type="match status" value="1"/>
</dbReference>
<dbReference type="GO" id="GO:0003677">
    <property type="term" value="F:DNA binding"/>
    <property type="evidence" value="ECO:0007669"/>
    <property type="project" value="InterPro"/>
</dbReference>
<evidence type="ECO:0000259" key="1">
    <source>
        <dbReference type="PROSITE" id="PS50893"/>
    </source>
</evidence>
<accession>A0A7V7UUI0</accession>
<dbReference type="Gene3D" id="3.40.50.300">
    <property type="entry name" value="P-loop containing nucleotide triphosphate hydrolases"/>
    <property type="match status" value="1"/>
</dbReference>
<dbReference type="PROSITE" id="PS50893">
    <property type="entry name" value="ABC_TRANSPORTER_2"/>
    <property type="match status" value="1"/>
</dbReference>
<dbReference type="PIRSF" id="PIRSF036612">
    <property type="entry name" value="ABC_ATP_LytTR"/>
    <property type="match status" value="1"/>
</dbReference>
<dbReference type="InterPro" id="IPR003439">
    <property type="entry name" value="ABC_transporter-like_ATP-bd"/>
</dbReference>
<evidence type="ECO:0000313" key="4">
    <source>
        <dbReference type="Proteomes" id="UP000441354"/>
    </source>
</evidence>
<protein>
    <submittedName>
        <fullName evidence="3">ATP-binding cassette domain-containing protein</fullName>
    </submittedName>
</protein>
<keyword evidence="4" id="KW-1185">Reference proteome</keyword>
<name>A0A7V7UUI0_9BACI</name>
<dbReference type="PANTHER" id="PTHR43038:SF3">
    <property type="entry name" value="ABC TRANSPORTER G FAMILY MEMBER 20 ISOFORM X1"/>
    <property type="match status" value="1"/>
</dbReference>